<sequence length="118" mass="13496">MHFGHKKPSLKMNVQYKNKKIDDVDTAKFLGLIIDRQLNWKDHIEALCKKICSSSYALYKLAPTVTIDALLTAYHGLVASILRYGIIFWGNSTNRETAFKAQKRSIRAMFKLQVTDSC</sequence>
<dbReference type="EMBL" id="JARGEI010000027">
    <property type="protein sequence ID" value="KAJ8707726.1"/>
    <property type="molecule type" value="Genomic_DNA"/>
</dbReference>
<dbReference type="AlphaFoldDB" id="A0AAD7Y9A1"/>
<reference evidence="1" key="1">
    <citation type="submission" date="2023-03" db="EMBL/GenBank/DDBJ databases">
        <title>Chromosome-level genomes of two armyworms, Mythimna separata and Mythimna loreyi, provide insights into the biosynthesis and reception of sex pheromones.</title>
        <authorList>
            <person name="Zhao H."/>
        </authorList>
    </citation>
    <scope>NUCLEOTIDE SEQUENCE</scope>
    <source>
        <strain evidence="1">BeijingLab</strain>
        <tissue evidence="1">Pupa</tissue>
    </source>
</reference>
<keyword evidence="2" id="KW-1185">Reference proteome</keyword>
<organism evidence="1 2">
    <name type="scientific">Mythimna separata</name>
    <name type="common">Oriental armyworm</name>
    <name type="synonym">Pseudaletia separata</name>
    <dbReference type="NCBI Taxonomy" id="271217"/>
    <lineage>
        <taxon>Eukaryota</taxon>
        <taxon>Metazoa</taxon>
        <taxon>Ecdysozoa</taxon>
        <taxon>Arthropoda</taxon>
        <taxon>Hexapoda</taxon>
        <taxon>Insecta</taxon>
        <taxon>Pterygota</taxon>
        <taxon>Neoptera</taxon>
        <taxon>Endopterygota</taxon>
        <taxon>Lepidoptera</taxon>
        <taxon>Glossata</taxon>
        <taxon>Ditrysia</taxon>
        <taxon>Noctuoidea</taxon>
        <taxon>Noctuidae</taxon>
        <taxon>Noctuinae</taxon>
        <taxon>Hadenini</taxon>
        <taxon>Mythimna</taxon>
    </lineage>
</organism>
<evidence type="ECO:0000313" key="2">
    <source>
        <dbReference type="Proteomes" id="UP001231518"/>
    </source>
</evidence>
<comment type="caution">
    <text evidence="1">The sequence shown here is derived from an EMBL/GenBank/DDBJ whole genome shotgun (WGS) entry which is preliminary data.</text>
</comment>
<protein>
    <submittedName>
        <fullName evidence="1">Uncharacterized protein</fullName>
    </submittedName>
</protein>
<gene>
    <name evidence="1" type="ORF">PYW07_011403</name>
</gene>
<proteinExistence type="predicted"/>
<accession>A0AAD7Y9A1</accession>
<name>A0AAD7Y9A1_MYTSE</name>
<dbReference type="Proteomes" id="UP001231518">
    <property type="component" value="Chromosome 28"/>
</dbReference>
<evidence type="ECO:0000313" key="1">
    <source>
        <dbReference type="EMBL" id="KAJ8707726.1"/>
    </source>
</evidence>